<organism evidence="2 3">
    <name type="scientific">Mycena maculata</name>
    <dbReference type="NCBI Taxonomy" id="230809"/>
    <lineage>
        <taxon>Eukaryota</taxon>
        <taxon>Fungi</taxon>
        <taxon>Dikarya</taxon>
        <taxon>Basidiomycota</taxon>
        <taxon>Agaricomycotina</taxon>
        <taxon>Agaricomycetes</taxon>
        <taxon>Agaricomycetidae</taxon>
        <taxon>Agaricales</taxon>
        <taxon>Marasmiineae</taxon>
        <taxon>Mycenaceae</taxon>
        <taxon>Mycena</taxon>
    </lineage>
</organism>
<evidence type="ECO:0000256" key="1">
    <source>
        <dbReference type="SAM" id="MobiDB-lite"/>
    </source>
</evidence>
<protein>
    <submittedName>
        <fullName evidence="2">Uncharacterized protein</fullName>
    </submittedName>
</protein>
<dbReference type="Proteomes" id="UP001215280">
    <property type="component" value="Unassembled WGS sequence"/>
</dbReference>
<evidence type="ECO:0000313" key="3">
    <source>
        <dbReference type="Proteomes" id="UP001215280"/>
    </source>
</evidence>
<reference evidence="2" key="1">
    <citation type="submission" date="2023-03" db="EMBL/GenBank/DDBJ databases">
        <title>Massive genome expansion in bonnet fungi (Mycena s.s.) driven by repeated elements and novel gene families across ecological guilds.</title>
        <authorList>
            <consortium name="Lawrence Berkeley National Laboratory"/>
            <person name="Harder C.B."/>
            <person name="Miyauchi S."/>
            <person name="Viragh M."/>
            <person name="Kuo A."/>
            <person name="Thoen E."/>
            <person name="Andreopoulos B."/>
            <person name="Lu D."/>
            <person name="Skrede I."/>
            <person name="Drula E."/>
            <person name="Henrissat B."/>
            <person name="Morin E."/>
            <person name="Kohler A."/>
            <person name="Barry K."/>
            <person name="LaButti K."/>
            <person name="Morin E."/>
            <person name="Salamov A."/>
            <person name="Lipzen A."/>
            <person name="Mereny Z."/>
            <person name="Hegedus B."/>
            <person name="Baldrian P."/>
            <person name="Stursova M."/>
            <person name="Weitz H."/>
            <person name="Taylor A."/>
            <person name="Grigoriev I.V."/>
            <person name="Nagy L.G."/>
            <person name="Martin F."/>
            <person name="Kauserud H."/>
        </authorList>
    </citation>
    <scope>NUCLEOTIDE SEQUENCE</scope>
    <source>
        <strain evidence="2">CBHHK188m</strain>
    </source>
</reference>
<evidence type="ECO:0000313" key="2">
    <source>
        <dbReference type="EMBL" id="KAJ7766306.1"/>
    </source>
</evidence>
<feature type="compositionally biased region" description="Low complexity" evidence="1">
    <location>
        <begin position="89"/>
        <end position="100"/>
    </location>
</feature>
<accession>A0AAD7JJQ1</accession>
<keyword evidence="3" id="KW-1185">Reference proteome</keyword>
<feature type="region of interest" description="Disordered" evidence="1">
    <location>
        <begin position="87"/>
        <end position="106"/>
    </location>
</feature>
<sequence length="152" mass="16430">MFSRSYHHHQDAQGAVPVPAAHRSGWVAHPDHYSRLESLLDSALATLALLHESHTAPTPLAFSSHMSKVLLALNKYIVVNQAVHPAPTPATTTTEPSAEATPPPPPSFYIGKEFSTPNAGPFTHIMRAFIVAFVFSGRFLPFIAGPQDVDAQ</sequence>
<dbReference type="EMBL" id="JARJLG010000033">
    <property type="protein sequence ID" value="KAJ7766306.1"/>
    <property type="molecule type" value="Genomic_DNA"/>
</dbReference>
<gene>
    <name evidence="2" type="ORF">DFH07DRAFT_1013543</name>
</gene>
<name>A0AAD7JJQ1_9AGAR</name>
<dbReference type="AlphaFoldDB" id="A0AAD7JJQ1"/>
<comment type="caution">
    <text evidence="2">The sequence shown here is derived from an EMBL/GenBank/DDBJ whole genome shotgun (WGS) entry which is preliminary data.</text>
</comment>
<proteinExistence type="predicted"/>